<sequence length="80" mass="9677">MTRIQLKRGRVTNRWSNHYVSQLRWLWCDRTAQWDTIENIEEIATRETAVCEKNLERHDLLNSENRPFSLCGCFEYEFAP</sequence>
<dbReference type="KEGG" id="fmr:Fuma_00172"/>
<organism evidence="1 2">
    <name type="scientific">Fuerstiella marisgermanici</name>
    <dbReference type="NCBI Taxonomy" id="1891926"/>
    <lineage>
        <taxon>Bacteria</taxon>
        <taxon>Pseudomonadati</taxon>
        <taxon>Planctomycetota</taxon>
        <taxon>Planctomycetia</taxon>
        <taxon>Planctomycetales</taxon>
        <taxon>Planctomycetaceae</taxon>
        <taxon>Fuerstiella</taxon>
    </lineage>
</organism>
<protein>
    <submittedName>
        <fullName evidence="1">Uncharacterized protein</fullName>
    </submittedName>
</protein>
<proteinExistence type="predicted"/>
<reference evidence="1 2" key="1">
    <citation type="journal article" date="2016" name="Front. Microbiol.">
        <title>Fuerstia marisgermanicae gen. nov., sp. nov., an Unusual Member of the Phylum Planctomycetes from the German Wadden Sea.</title>
        <authorList>
            <person name="Kohn T."/>
            <person name="Heuer A."/>
            <person name="Jogler M."/>
            <person name="Vollmers J."/>
            <person name="Boedeker C."/>
            <person name="Bunk B."/>
            <person name="Rast P."/>
            <person name="Borchert D."/>
            <person name="Glockner I."/>
            <person name="Freese H.M."/>
            <person name="Klenk H.P."/>
            <person name="Overmann J."/>
            <person name="Kaster A.K."/>
            <person name="Rohde M."/>
            <person name="Wiegand S."/>
            <person name="Jogler C."/>
        </authorList>
    </citation>
    <scope>NUCLEOTIDE SEQUENCE [LARGE SCALE GENOMIC DNA]</scope>
    <source>
        <strain evidence="1 2">NH11</strain>
    </source>
</reference>
<name>A0A1P8W948_9PLAN</name>
<evidence type="ECO:0000313" key="1">
    <source>
        <dbReference type="EMBL" id="APZ90592.1"/>
    </source>
</evidence>
<evidence type="ECO:0000313" key="2">
    <source>
        <dbReference type="Proteomes" id="UP000187735"/>
    </source>
</evidence>
<keyword evidence="2" id="KW-1185">Reference proteome</keyword>
<dbReference type="Proteomes" id="UP000187735">
    <property type="component" value="Chromosome"/>
</dbReference>
<accession>A0A1P8W948</accession>
<gene>
    <name evidence="1" type="ORF">Fuma_00172</name>
</gene>
<dbReference type="AlphaFoldDB" id="A0A1P8W948"/>
<dbReference type="EMBL" id="CP017641">
    <property type="protein sequence ID" value="APZ90592.1"/>
    <property type="molecule type" value="Genomic_DNA"/>
</dbReference>